<dbReference type="Pfam" id="PF00719">
    <property type="entry name" value="Pyrophosphatase"/>
    <property type="match status" value="1"/>
</dbReference>
<comment type="caution">
    <text evidence="7">The sequence shown here is derived from an EMBL/GenBank/DDBJ whole genome shotgun (WGS) entry which is preliminary data.</text>
</comment>
<dbReference type="InterPro" id="IPR036649">
    <property type="entry name" value="Pyrophosphatase_sf"/>
</dbReference>
<dbReference type="RefSeq" id="XP_035322646.1">
    <property type="nucleotide sequence ID" value="XM_035467680.1"/>
</dbReference>
<dbReference type="GO" id="GO:0004427">
    <property type="term" value="F:inorganic diphosphate phosphatase activity"/>
    <property type="evidence" value="ECO:0007669"/>
    <property type="project" value="UniProtKB-EC"/>
</dbReference>
<keyword evidence="8" id="KW-1185">Reference proteome</keyword>
<comment type="similarity">
    <text evidence="2">Belongs to the PPase family.</text>
</comment>
<dbReference type="Proteomes" id="UP000749293">
    <property type="component" value="Unassembled WGS sequence"/>
</dbReference>
<dbReference type="EC" id="3.6.1.1" evidence="3"/>
<dbReference type="OrthoDB" id="1608002at2759"/>
<dbReference type="GeneID" id="55971935"/>
<reference evidence="7" key="1">
    <citation type="submission" date="2020-03" db="EMBL/GenBank/DDBJ databases">
        <title>Site-based positive gene gene selection in Geosmithia morbida across the United States reveals a broad range of putative effectors and factors for local host and environmental adapation.</title>
        <authorList>
            <person name="Onufrak A."/>
            <person name="Murdoch R.W."/>
            <person name="Gazis R."/>
            <person name="Huff M."/>
            <person name="Staton M."/>
            <person name="Klingeman W."/>
            <person name="Hadziabdic D."/>
        </authorList>
    </citation>
    <scope>NUCLEOTIDE SEQUENCE</scope>
    <source>
        <strain evidence="7">1262</strain>
    </source>
</reference>
<evidence type="ECO:0000256" key="1">
    <source>
        <dbReference type="ARBA" id="ARBA00001946"/>
    </source>
</evidence>
<sequence length="169" mass="19289">MSSEYSLRKVAAPNTLEHRVYIEKDGVPVSPFHDIPLYANQEQTILNMIVEIPRWTNGKLEVSCCGGRIYLLSCRPARSHPLSPLLSLDHVHRSPLDQPRHTGAVSAAARLTHSRHKQQISKEELLNPIKQDIKKGKLRFVRNCFPHKGYLWNYGAFPQLCLPMLILSF</sequence>
<evidence type="ECO:0000313" key="8">
    <source>
        <dbReference type="Proteomes" id="UP000749293"/>
    </source>
</evidence>
<gene>
    <name evidence="7" type="ORF">GMORB2_5710</name>
</gene>
<evidence type="ECO:0000256" key="4">
    <source>
        <dbReference type="ARBA" id="ARBA00022723"/>
    </source>
</evidence>
<dbReference type="GO" id="GO:0000287">
    <property type="term" value="F:magnesium ion binding"/>
    <property type="evidence" value="ECO:0007669"/>
    <property type="project" value="InterPro"/>
</dbReference>
<protein>
    <recommendedName>
        <fullName evidence="3">inorganic diphosphatase</fullName>
        <ecNumber evidence="3">3.6.1.1</ecNumber>
    </recommendedName>
</protein>
<evidence type="ECO:0000256" key="2">
    <source>
        <dbReference type="ARBA" id="ARBA00006220"/>
    </source>
</evidence>
<evidence type="ECO:0000256" key="6">
    <source>
        <dbReference type="ARBA" id="ARBA00022842"/>
    </source>
</evidence>
<name>A0A9P5D6Y6_9HYPO</name>
<evidence type="ECO:0000256" key="3">
    <source>
        <dbReference type="ARBA" id="ARBA00012146"/>
    </source>
</evidence>
<dbReference type="AlphaFoldDB" id="A0A9P5D6Y6"/>
<dbReference type="InterPro" id="IPR008162">
    <property type="entry name" value="Pyrophosphatase"/>
</dbReference>
<dbReference type="GO" id="GO:0005737">
    <property type="term" value="C:cytoplasm"/>
    <property type="evidence" value="ECO:0007669"/>
    <property type="project" value="InterPro"/>
</dbReference>
<dbReference type="PANTHER" id="PTHR10286">
    <property type="entry name" value="INORGANIC PYROPHOSPHATASE"/>
    <property type="match status" value="1"/>
</dbReference>
<proteinExistence type="inferred from homology"/>
<dbReference type="Gene3D" id="3.90.80.10">
    <property type="entry name" value="Inorganic pyrophosphatase"/>
    <property type="match status" value="2"/>
</dbReference>
<evidence type="ECO:0000313" key="7">
    <source>
        <dbReference type="EMBL" id="KAF4123994.1"/>
    </source>
</evidence>
<keyword evidence="6" id="KW-0460">Magnesium</keyword>
<evidence type="ECO:0000256" key="5">
    <source>
        <dbReference type="ARBA" id="ARBA00022801"/>
    </source>
</evidence>
<organism evidence="7 8">
    <name type="scientific">Geosmithia morbida</name>
    <dbReference type="NCBI Taxonomy" id="1094350"/>
    <lineage>
        <taxon>Eukaryota</taxon>
        <taxon>Fungi</taxon>
        <taxon>Dikarya</taxon>
        <taxon>Ascomycota</taxon>
        <taxon>Pezizomycotina</taxon>
        <taxon>Sordariomycetes</taxon>
        <taxon>Hypocreomycetidae</taxon>
        <taxon>Hypocreales</taxon>
        <taxon>Bionectriaceae</taxon>
        <taxon>Geosmithia</taxon>
    </lineage>
</organism>
<keyword evidence="4" id="KW-0479">Metal-binding</keyword>
<keyword evidence="5" id="KW-0378">Hydrolase</keyword>
<accession>A0A9P5D6Y6</accession>
<dbReference type="GO" id="GO:0006796">
    <property type="term" value="P:phosphate-containing compound metabolic process"/>
    <property type="evidence" value="ECO:0007669"/>
    <property type="project" value="InterPro"/>
</dbReference>
<dbReference type="SUPFAM" id="SSF50324">
    <property type="entry name" value="Inorganic pyrophosphatase"/>
    <property type="match status" value="2"/>
</dbReference>
<dbReference type="EMBL" id="JAANYQ010000005">
    <property type="protein sequence ID" value="KAF4123994.1"/>
    <property type="molecule type" value="Genomic_DNA"/>
</dbReference>
<comment type="cofactor">
    <cofactor evidence="1">
        <name>Mg(2+)</name>
        <dbReference type="ChEBI" id="CHEBI:18420"/>
    </cofactor>
</comment>